<dbReference type="KEGG" id="hoh:Hoch_0609"/>
<comment type="similarity">
    <text evidence="1">Belongs to the SNF2/RAD54 helicase family.</text>
</comment>
<evidence type="ECO:0000256" key="2">
    <source>
        <dbReference type="ARBA" id="ARBA00022741"/>
    </source>
</evidence>
<dbReference type="EMBL" id="CP001804">
    <property type="protein sequence ID" value="ACY13246.1"/>
    <property type="molecule type" value="Genomic_DNA"/>
</dbReference>
<dbReference type="GO" id="GO:0005524">
    <property type="term" value="F:ATP binding"/>
    <property type="evidence" value="ECO:0007669"/>
    <property type="project" value="UniProtKB-KW"/>
</dbReference>
<dbReference type="STRING" id="502025.Hoch_0609"/>
<keyword evidence="3" id="KW-0067">ATP-binding</keyword>
<dbReference type="eggNOG" id="COG2856">
    <property type="taxonomic scope" value="Bacteria"/>
</dbReference>
<evidence type="ECO:0000256" key="1">
    <source>
        <dbReference type="ARBA" id="ARBA00007025"/>
    </source>
</evidence>
<evidence type="ECO:0000313" key="6">
    <source>
        <dbReference type="Proteomes" id="UP000001880"/>
    </source>
</evidence>
<dbReference type="Pfam" id="PF06114">
    <property type="entry name" value="Peptidase_M78"/>
    <property type="match status" value="1"/>
</dbReference>
<dbReference type="HOGENOM" id="CLU_609453_0_0_7"/>
<dbReference type="AlphaFoldDB" id="D0LLM9"/>
<dbReference type="GO" id="GO:0006338">
    <property type="term" value="P:chromatin remodeling"/>
    <property type="evidence" value="ECO:0007669"/>
    <property type="project" value="InterPro"/>
</dbReference>
<proteinExistence type="inferred from homology"/>
<reference evidence="5 6" key="1">
    <citation type="journal article" date="2010" name="Stand. Genomic Sci.">
        <title>Complete genome sequence of Haliangium ochraceum type strain (SMP-2).</title>
        <authorList>
            <consortium name="US DOE Joint Genome Institute (JGI-PGF)"/>
            <person name="Ivanova N."/>
            <person name="Daum C."/>
            <person name="Lang E."/>
            <person name="Abt B."/>
            <person name="Kopitz M."/>
            <person name="Saunders E."/>
            <person name="Lapidus A."/>
            <person name="Lucas S."/>
            <person name="Glavina Del Rio T."/>
            <person name="Nolan M."/>
            <person name="Tice H."/>
            <person name="Copeland A."/>
            <person name="Cheng J.F."/>
            <person name="Chen F."/>
            <person name="Bruce D."/>
            <person name="Goodwin L."/>
            <person name="Pitluck S."/>
            <person name="Mavromatis K."/>
            <person name="Pati A."/>
            <person name="Mikhailova N."/>
            <person name="Chen A."/>
            <person name="Palaniappan K."/>
            <person name="Land M."/>
            <person name="Hauser L."/>
            <person name="Chang Y.J."/>
            <person name="Jeffries C.D."/>
            <person name="Detter J.C."/>
            <person name="Brettin T."/>
            <person name="Rohde M."/>
            <person name="Goker M."/>
            <person name="Bristow J."/>
            <person name="Markowitz V."/>
            <person name="Eisen J.A."/>
            <person name="Hugenholtz P."/>
            <person name="Kyrpides N.C."/>
            <person name="Klenk H.P."/>
        </authorList>
    </citation>
    <scope>NUCLEOTIDE SEQUENCE [LARGE SCALE GENOMIC DNA]</scope>
    <source>
        <strain evidence="6">DSM 14365 / CIP 107738 / JCM 11303 / AJ 13395 / SMP-2</strain>
    </source>
</reference>
<dbReference type="Proteomes" id="UP000001880">
    <property type="component" value="Chromosome"/>
</dbReference>
<dbReference type="Gene3D" id="3.40.220.10">
    <property type="entry name" value="Leucine Aminopeptidase, subunit E, domain 1"/>
    <property type="match status" value="1"/>
</dbReference>
<dbReference type="InterPro" id="IPR010359">
    <property type="entry name" value="IrrE_HExxH"/>
</dbReference>
<dbReference type="InterPro" id="IPR002589">
    <property type="entry name" value="Macro_dom"/>
</dbReference>
<dbReference type="SMART" id="SM00506">
    <property type="entry name" value="A1pp"/>
    <property type="match status" value="1"/>
</dbReference>
<dbReference type="InterPro" id="IPR043472">
    <property type="entry name" value="Macro_dom-like"/>
</dbReference>
<name>D0LLM9_HALO1</name>
<evidence type="ECO:0000259" key="4">
    <source>
        <dbReference type="PROSITE" id="PS51154"/>
    </source>
</evidence>
<organism evidence="5 6">
    <name type="scientific">Haliangium ochraceum (strain DSM 14365 / JCM 11303 / SMP-2)</name>
    <dbReference type="NCBI Taxonomy" id="502025"/>
    <lineage>
        <taxon>Bacteria</taxon>
        <taxon>Pseudomonadati</taxon>
        <taxon>Myxococcota</taxon>
        <taxon>Polyangia</taxon>
        <taxon>Haliangiales</taxon>
        <taxon>Kofleriaceae</taxon>
        <taxon>Haliangium</taxon>
    </lineage>
</organism>
<protein>
    <recommendedName>
        <fullName evidence="4">Macro domain-containing protein</fullName>
    </recommendedName>
</protein>
<evidence type="ECO:0000313" key="5">
    <source>
        <dbReference type="EMBL" id="ACY13246.1"/>
    </source>
</evidence>
<keyword evidence="6" id="KW-1185">Reference proteome</keyword>
<dbReference type="SUPFAM" id="SSF52949">
    <property type="entry name" value="Macro domain-like"/>
    <property type="match status" value="1"/>
</dbReference>
<keyword evidence="2" id="KW-0547">Nucleotide-binding</keyword>
<accession>D0LLM9</accession>
<dbReference type="PANTHER" id="PTHR47157">
    <property type="entry name" value="CHROMODOMAIN-HELICASE-DNA-BINDING PROTEIN 1-LIKE"/>
    <property type="match status" value="1"/>
</dbReference>
<feature type="domain" description="Macro" evidence="4">
    <location>
        <begin position="273"/>
        <end position="454"/>
    </location>
</feature>
<sequence length="454" mass="50076">MRLRNQKWTNESVLRLAEAGDPVQIISQKAQETVVRALDSGWGGPPFDPVLLAEHLGLDVIPRDDVRDARIVPTTRNKLVIQYNPNRPPARVRYSIAHEIAHTFFPDCGEQVRHREHHTQEVGDQWQLEALCNIAAAELLMPIGSLDLPSEQALCIDNLMDLRKKFHVSSEALLIRVVNITNSPCAMFCASRVEAGRSQGRYRLDYMIGSRAWSHRIGRNTLLPENTALAHCTAIGYTGKCEEDWGTGAGTAHVEAVAIPGYPGSTFPRVVGIVTPSNSEGPVHSITILGGDVMKPRGEGCKIIAHVVNDQGRSWGGHGFAAQLRNRFPQVARDFRDWASTQRNLRLENIHCCSAGPDLYVASMIAQKGYGPSKTPRIRYAALRSCLAELAIQANNRNASVHMPRIGTGQAGGVWSIIADLVNDTLCRSGIDVFVYDRPGVRRESVEQQTAMKF</sequence>
<evidence type="ECO:0000256" key="3">
    <source>
        <dbReference type="ARBA" id="ARBA00022840"/>
    </source>
</evidence>
<gene>
    <name evidence="5" type="ordered locus">Hoch_0609</name>
</gene>
<dbReference type="PROSITE" id="PS51154">
    <property type="entry name" value="MACRO"/>
    <property type="match status" value="1"/>
</dbReference>
<dbReference type="PANTHER" id="PTHR47157:SF1">
    <property type="entry name" value="CHROMODOMAIN-HELICASE-DNA-BINDING PROTEIN 1-LIKE"/>
    <property type="match status" value="1"/>
</dbReference>
<dbReference type="Gene3D" id="1.10.10.2910">
    <property type="match status" value="1"/>
</dbReference>
<dbReference type="InterPro" id="IPR031053">
    <property type="entry name" value="ALC1"/>
</dbReference>
<dbReference type="GO" id="GO:0003678">
    <property type="term" value="F:DNA helicase activity"/>
    <property type="evidence" value="ECO:0007669"/>
    <property type="project" value="InterPro"/>
</dbReference>
<dbReference type="GO" id="GO:0006281">
    <property type="term" value="P:DNA repair"/>
    <property type="evidence" value="ECO:0007669"/>
    <property type="project" value="InterPro"/>
</dbReference>